<feature type="non-terminal residue" evidence="12">
    <location>
        <position position="327"/>
    </location>
</feature>
<dbReference type="InterPro" id="IPR017907">
    <property type="entry name" value="Znf_RING_CS"/>
</dbReference>
<feature type="compositionally biased region" description="Basic and acidic residues" evidence="10">
    <location>
        <begin position="318"/>
        <end position="327"/>
    </location>
</feature>
<comment type="caution">
    <text evidence="12">The sequence shown here is derived from an EMBL/GenBank/DDBJ whole genome shotgun (WGS) entry which is preliminary data.</text>
</comment>
<dbReference type="GO" id="GO:0016874">
    <property type="term" value="F:ligase activity"/>
    <property type="evidence" value="ECO:0007669"/>
    <property type="project" value="UniProtKB-KW"/>
</dbReference>
<dbReference type="AlphaFoldDB" id="A0A7K4SFW8"/>
<dbReference type="Pfam" id="PF13639">
    <property type="entry name" value="zf-RING_2"/>
    <property type="match status" value="1"/>
</dbReference>
<evidence type="ECO:0000256" key="1">
    <source>
        <dbReference type="ARBA" id="ARBA00000900"/>
    </source>
</evidence>
<dbReference type="GO" id="GO:0061630">
    <property type="term" value="F:ubiquitin protein ligase activity"/>
    <property type="evidence" value="ECO:0007669"/>
    <property type="project" value="UniProtKB-EC"/>
</dbReference>
<dbReference type="PANTHER" id="PTHR46077">
    <property type="entry name" value="E3 UBIQUITIN-PROTEIN LIGASE TOPORS"/>
    <property type="match status" value="1"/>
</dbReference>
<dbReference type="InterPro" id="IPR001841">
    <property type="entry name" value="Znf_RING"/>
</dbReference>
<keyword evidence="8" id="KW-0804">Transcription</keyword>
<keyword evidence="6" id="KW-0862">Zinc</keyword>
<evidence type="ECO:0000256" key="5">
    <source>
        <dbReference type="ARBA" id="ARBA00022771"/>
    </source>
</evidence>
<feature type="compositionally biased region" description="Polar residues" evidence="10">
    <location>
        <begin position="237"/>
        <end position="247"/>
    </location>
</feature>
<feature type="region of interest" description="Disordered" evidence="10">
    <location>
        <begin position="70"/>
        <end position="121"/>
    </location>
</feature>
<evidence type="ECO:0000256" key="8">
    <source>
        <dbReference type="ARBA" id="ARBA00023163"/>
    </source>
</evidence>
<evidence type="ECO:0000256" key="10">
    <source>
        <dbReference type="SAM" id="MobiDB-lite"/>
    </source>
</evidence>
<evidence type="ECO:0000313" key="13">
    <source>
        <dbReference type="Proteomes" id="UP000530263"/>
    </source>
</evidence>
<reference evidence="12 13" key="1">
    <citation type="submission" date="2019-09" db="EMBL/GenBank/DDBJ databases">
        <title>Bird 10,000 Genomes (B10K) Project - Family phase.</title>
        <authorList>
            <person name="Zhang G."/>
        </authorList>
    </citation>
    <scope>NUCLEOTIDE SEQUENCE [LARGE SCALE GENOMIC DNA]</scope>
    <source>
        <strain evidence="12">B10K-DU-021-26</strain>
        <tissue evidence="12">Mixed tissue sample</tissue>
    </source>
</reference>
<dbReference type="InterPro" id="IPR013083">
    <property type="entry name" value="Znf_RING/FYVE/PHD"/>
</dbReference>
<gene>
    <name evidence="12" type="primary">Topors_2</name>
    <name evidence="12" type="ORF">COLPIC_R13353</name>
</gene>
<protein>
    <recommendedName>
        <fullName evidence="2">RING-type E3 ubiquitin transferase</fullName>
        <ecNumber evidence="2">2.3.2.27</ecNumber>
    </recommendedName>
</protein>
<proteinExistence type="predicted"/>
<dbReference type="SMART" id="SM00184">
    <property type="entry name" value="RING"/>
    <property type="match status" value="1"/>
</dbReference>
<dbReference type="EC" id="2.3.2.27" evidence="2"/>
<keyword evidence="13" id="KW-1185">Reference proteome</keyword>
<evidence type="ECO:0000259" key="11">
    <source>
        <dbReference type="PROSITE" id="PS50089"/>
    </source>
</evidence>
<sequence>MAMVEVQTCPICHEDQRDVTFVQPCQHQFCLGCILRWISTTSTCPVCREVIQKIKFSVRGEDDYLEHIITPPEEASGSNNQADRAPSPLANSSPHDPTASPPSSPQDPLVEEQGSGGTQTRTTVGGLPCLVWAALFRKHRYLLNPVLPWLCQQLEAVYEEQWWLARAAEKMVLYALCCYGLDEEAIVQWLQPGLEEQTAPLVHGLINIIEQWCSEEAWRLVWSYAVQEENNAAAGPNPTSSQGLTPNSSLASSSSSAGSDVEEQPSSSEVALCGGPSRSPSVPIPAEQEQPQEELGQEVAPGPSAQGCSCSPSAPGQGRDRSPGGPQ</sequence>
<evidence type="ECO:0000256" key="2">
    <source>
        <dbReference type="ARBA" id="ARBA00012483"/>
    </source>
</evidence>
<dbReference type="PROSITE" id="PS50089">
    <property type="entry name" value="ZF_RING_2"/>
    <property type="match status" value="1"/>
</dbReference>
<dbReference type="Gene3D" id="3.30.40.10">
    <property type="entry name" value="Zinc/RING finger domain, C3HC4 (zinc finger)"/>
    <property type="match status" value="1"/>
</dbReference>
<keyword evidence="12" id="KW-0436">Ligase</keyword>
<evidence type="ECO:0000256" key="9">
    <source>
        <dbReference type="PROSITE-ProRule" id="PRU00175"/>
    </source>
</evidence>
<feature type="domain" description="RING-type" evidence="11">
    <location>
        <begin position="9"/>
        <end position="48"/>
    </location>
</feature>
<dbReference type="OrthoDB" id="21204at2759"/>
<dbReference type="SUPFAM" id="SSF57850">
    <property type="entry name" value="RING/U-box"/>
    <property type="match status" value="1"/>
</dbReference>
<evidence type="ECO:0000256" key="7">
    <source>
        <dbReference type="ARBA" id="ARBA00023015"/>
    </source>
</evidence>
<evidence type="ECO:0000313" key="12">
    <source>
        <dbReference type="EMBL" id="NWQ84380.1"/>
    </source>
</evidence>
<evidence type="ECO:0000256" key="6">
    <source>
        <dbReference type="ARBA" id="ARBA00022833"/>
    </source>
</evidence>
<feature type="compositionally biased region" description="Low complexity" evidence="10">
    <location>
        <begin position="248"/>
        <end position="259"/>
    </location>
</feature>
<comment type="catalytic activity">
    <reaction evidence="1">
        <text>S-ubiquitinyl-[E2 ubiquitin-conjugating enzyme]-L-cysteine + [acceptor protein]-L-lysine = [E2 ubiquitin-conjugating enzyme]-L-cysteine + N(6)-ubiquitinyl-[acceptor protein]-L-lysine.</text>
        <dbReference type="EC" id="2.3.2.27"/>
    </reaction>
</comment>
<evidence type="ECO:0000256" key="4">
    <source>
        <dbReference type="ARBA" id="ARBA00022723"/>
    </source>
</evidence>
<dbReference type="GO" id="GO:0008270">
    <property type="term" value="F:zinc ion binding"/>
    <property type="evidence" value="ECO:0007669"/>
    <property type="project" value="UniProtKB-KW"/>
</dbReference>
<dbReference type="GO" id="GO:0006513">
    <property type="term" value="P:protein monoubiquitination"/>
    <property type="evidence" value="ECO:0007669"/>
    <property type="project" value="TreeGrafter"/>
</dbReference>
<dbReference type="Proteomes" id="UP000530263">
    <property type="component" value="Unassembled WGS sequence"/>
</dbReference>
<keyword evidence="7" id="KW-0805">Transcription regulation</keyword>
<keyword evidence="3" id="KW-0808">Transferase</keyword>
<dbReference type="GO" id="GO:0000209">
    <property type="term" value="P:protein polyubiquitination"/>
    <property type="evidence" value="ECO:0007669"/>
    <property type="project" value="TreeGrafter"/>
</dbReference>
<keyword evidence="5 9" id="KW-0863">Zinc-finger</keyword>
<dbReference type="PANTHER" id="PTHR46077:SF1">
    <property type="entry name" value="TOP1 BINDING ARGININE_SERINE RICH PROTEIN, E3 UBIQUITIN LIGASE"/>
    <property type="match status" value="1"/>
</dbReference>
<dbReference type="PROSITE" id="PS00518">
    <property type="entry name" value="ZF_RING_1"/>
    <property type="match status" value="1"/>
</dbReference>
<feature type="non-terminal residue" evidence="12">
    <location>
        <position position="1"/>
    </location>
</feature>
<accession>A0A7K4SFW8</accession>
<keyword evidence="4" id="KW-0479">Metal-binding</keyword>
<organism evidence="12 13">
    <name type="scientific">Columbina picui</name>
    <name type="common">Picui ground-dove</name>
    <dbReference type="NCBI Taxonomy" id="115618"/>
    <lineage>
        <taxon>Eukaryota</taxon>
        <taxon>Metazoa</taxon>
        <taxon>Chordata</taxon>
        <taxon>Craniata</taxon>
        <taxon>Vertebrata</taxon>
        <taxon>Euteleostomi</taxon>
        <taxon>Archelosauria</taxon>
        <taxon>Archosauria</taxon>
        <taxon>Dinosauria</taxon>
        <taxon>Saurischia</taxon>
        <taxon>Theropoda</taxon>
        <taxon>Coelurosauria</taxon>
        <taxon>Aves</taxon>
        <taxon>Neognathae</taxon>
        <taxon>Neoaves</taxon>
        <taxon>Columbimorphae</taxon>
        <taxon>Columbiformes</taxon>
        <taxon>Columbidae</taxon>
        <taxon>Columbina</taxon>
    </lineage>
</organism>
<name>A0A7K4SFW8_COLPI</name>
<dbReference type="EMBL" id="VYZG01005170">
    <property type="protein sequence ID" value="NWQ84380.1"/>
    <property type="molecule type" value="Genomic_DNA"/>
</dbReference>
<evidence type="ECO:0000256" key="3">
    <source>
        <dbReference type="ARBA" id="ARBA00022679"/>
    </source>
</evidence>
<feature type="region of interest" description="Disordered" evidence="10">
    <location>
        <begin position="231"/>
        <end position="327"/>
    </location>
</feature>